<dbReference type="AlphaFoldDB" id="A0A4Y9AE11"/>
<dbReference type="EMBL" id="SRHY01000005">
    <property type="protein sequence ID" value="TFJ93655.1"/>
    <property type="molecule type" value="Genomic_DNA"/>
</dbReference>
<evidence type="ECO:0000313" key="2">
    <source>
        <dbReference type="Proteomes" id="UP000298484"/>
    </source>
</evidence>
<proteinExistence type="predicted"/>
<dbReference type="Proteomes" id="UP000298484">
    <property type="component" value="Unassembled WGS sequence"/>
</dbReference>
<sequence>MLEQEFTNLVNDFGVPVTLNDETTTRKAILSSQTLSDTLPDFDDKTIHSDFPIKRGDVITYNDTKYLIISDVQAKRSYEYKATIRPMTNAFQFTYMTDGYYEETDRFGNPIWIREPEEVTEDLPCIAQQEGSPTIESGQIRLPEERIIVIMSDDNISQQIEINSNHQMMNDTYNIVNINLLQSGLRIFTME</sequence>
<keyword evidence="2" id="KW-1185">Reference proteome</keyword>
<dbReference type="OrthoDB" id="2533640at2"/>
<protein>
    <submittedName>
        <fullName evidence="1">Uncharacterized protein</fullName>
    </submittedName>
</protein>
<name>A0A4Y9AE11_9BACI</name>
<gene>
    <name evidence="1" type="ORF">E4U82_06775</name>
</gene>
<evidence type="ECO:0000313" key="1">
    <source>
        <dbReference type="EMBL" id="TFJ93655.1"/>
    </source>
</evidence>
<organism evidence="1 2">
    <name type="scientific">Lentibacillus salicampi</name>
    <dbReference type="NCBI Taxonomy" id="175306"/>
    <lineage>
        <taxon>Bacteria</taxon>
        <taxon>Bacillati</taxon>
        <taxon>Bacillota</taxon>
        <taxon>Bacilli</taxon>
        <taxon>Bacillales</taxon>
        <taxon>Bacillaceae</taxon>
        <taxon>Lentibacillus</taxon>
    </lineage>
</organism>
<dbReference type="RefSeq" id="WP_135109402.1">
    <property type="nucleotide sequence ID" value="NZ_SRHY01000005.1"/>
</dbReference>
<reference evidence="1 2" key="1">
    <citation type="submission" date="2019-03" db="EMBL/GenBank/DDBJ databases">
        <title>Genome sequence of Lentibacillus salicampi ATCC BAA-719.</title>
        <authorList>
            <person name="Maclea K.S."/>
            <person name="Simoes Junior M."/>
        </authorList>
    </citation>
    <scope>NUCLEOTIDE SEQUENCE [LARGE SCALE GENOMIC DNA]</scope>
    <source>
        <strain evidence="1 2">ATCC BAA-719</strain>
    </source>
</reference>
<comment type="caution">
    <text evidence="1">The sequence shown here is derived from an EMBL/GenBank/DDBJ whole genome shotgun (WGS) entry which is preliminary data.</text>
</comment>
<accession>A0A4Y9AE11</accession>